<organism evidence="1 2">
    <name type="scientific">Pectinatus brassicae</name>
    <dbReference type="NCBI Taxonomy" id="862415"/>
    <lineage>
        <taxon>Bacteria</taxon>
        <taxon>Bacillati</taxon>
        <taxon>Bacillota</taxon>
        <taxon>Negativicutes</taxon>
        <taxon>Selenomonadales</taxon>
        <taxon>Selenomonadaceae</taxon>
        <taxon>Pectinatus</taxon>
    </lineage>
</organism>
<keyword evidence="2" id="KW-1185">Reference proteome</keyword>
<comment type="caution">
    <text evidence="1">The sequence shown here is derived from an EMBL/GenBank/DDBJ whole genome shotgun (WGS) entry which is preliminary data.</text>
</comment>
<accession>A0A840UKL0</accession>
<dbReference type="EMBL" id="JACHFH010000058">
    <property type="protein sequence ID" value="MBB5337549.1"/>
    <property type="molecule type" value="Genomic_DNA"/>
</dbReference>
<sequence length="88" mass="10317">MTYEKNLWLKLKFTAEKLQEVTAALNDIEDKSSYSEFEKILGEIGYSPDQAEEVVALCYARGFFVREINKWQDISISLKHILREIKKD</sequence>
<evidence type="ECO:0000313" key="2">
    <source>
        <dbReference type="Proteomes" id="UP000559117"/>
    </source>
</evidence>
<name>A0A840UKL0_9FIRM</name>
<evidence type="ECO:0000313" key="1">
    <source>
        <dbReference type="EMBL" id="MBB5337549.1"/>
    </source>
</evidence>
<dbReference type="AlphaFoldDB" id="A0A840UKL0"/>
<reference evidence="1 2" key="1">
    <citation type="submission" date="2020-08" db="EMBL/GenBank/DDBJ databases">
        <title>Genomic Encyclopedia of Type Strains, Phase IV (KMG-IV): sequencing the most valuable type-strain genomes for metagenomic binning, comparative biology and taxonomic classification.</title>
        <authorList>
            <person name="Goeker M."/>
        </authorList>
    </citation>
    <scope>NUCLEOTIDE SEQUENCE [LARGE SCALE GENOMIC DNA]</scope>
    <source>
        <strain evidence="1 2">DSM 24661</strain>
    </source>
</reference>
<dbReference type="RefSeq" id="WP_183863443.1">
    <property type="nucleotide sequence ID" value="NZ_JACHFH010000058.1"/>
</dbReference>
<protein>
    <submittedName>
        <fullName evidence="1">Uncharacterized protein</fullName>
    </submittedName>
</protein>
<gene>
    <name evidence="1" type="ORF">HNR32_002711</name>
</gene>
<proteinExistence type="predicted"/>
<dbReference type="Proteomes" id="UP000559117">
    <property type="component" value="Unassembled WGS sequence"/>
</dbReference>